<dbReference type="NCBIfam" id="TIGR00901">
    <property type="entry name" value="2A0125"/>
    <property type="match status" value="1"/>
</dbReference>
<evidence type="ECO:0000256" key="3">
    <source>
        <dbReference type="ARBA" id="ARBA00022692"/>
    </source>
</evidence>
<dbReference type="GO" id="GO:0016020">
    <property type="term" value="C:membrane"/>
    <property type="evidence" value="ECO:0007669"/>
    <property type="project" value="UniProtKB-SubCell"/>
</dbReference>
<dbReference type="InterPro" id="IPR036259">
    <property type="entry name" value="MFS_trans_sf"/>
</dbReference>
<feature type="transmembrane region" description="Helical" evidence="7">
    <location>
        <begin position="410"/>
        <end position="428"/>
    </location>
</feature>
<dbReference type="Pfam" id="PF07690">
    <property type="entry name" value="MFS_1"/>
    <property type="match status" value="1"/>
</dbReference>
<comment type="subcellular location">
    <subcellularLocation>
        <location evidence="1">Membrane</location>
        <topology evidence="1">Multi-pass membrane protein</topology>
    </subcellularLocation>
</comment>
<evidence type="ECO:0000259" key="8">
    <source>
        <dbReference type="PROSITE" id="PS50850"/>
    </source>
</evidence>
<keyword evidence="5 7" id="KW-0472">Membrane</keyword>
<evidence type="ECO:0000313" key="9">
    <source>
        <dbReference type="EMBL" id="RKP58577.1"/>
    </source>
</evidence>
<feature type="transmembrane region" description="Helical" evidence="7">
    <location>
        <begin position="383"/>
        <end position="404"/>
    </location>
</feature>
<proteinExistence type="predicted"/>
<feature type="transmembrane region" description="Helical" evidence="7">
    <location>
        <begin position="320"/>
        <end position="340"/>
    </location>
</feature>
<evidence type="ECO:0000256" key="2">
    <source>
        <dbReference type="ARBA" id="ARBA00022448"/>
    </source>
</evidence>
<dbReference type="EMBL" id="RBZU01000001">
    <property type="protein sequence ID" value="RKP58577.1"/>
    <property type="molecule type" value="Genomic_DNA"/>
</dbReference>
<organism evidence="9 10">
    <name type="scientific">Pararobbsia silviterrae</name>
    <dbReference type="NCBI Taxonomy" id="1792498"/>
    <lineage>
        <taxon>Bacteria</taxon>
        <taxon>Pseudomonadati</taxon>
        <taxon>Pseudomonadota</taxon>
        <taxon>Betaproteobacteria</taxon>
        <taxon>Burkholderiales</taxon>
        <taxon>Burkholderiaceae</taxon>
        <taxon>Pararobbsia</taxon>
    </lineage>
</organism>
<dbReference type="InterPro" id="IPR004752">
    <property type="entry name" value="AmpG_permease/AT-1"/>
</dbReference>
<feature type="transmembrane region" description="Helical" evidence="7">
    <location>
        <begin position="201"/>
        <end position="222"/>
    </location>
</feature>
<dbReference type="GO" id="GO:0022857">
    <property type="term" value="F:transmembrane transporter activity"/>
    <property type="evidence" value="ECO:0007669"/>
    <property type="project" value="InterPro"/>
</dbReference>
<dbReference type="PROSITE" id="PS50850">
    <property type="entry name" value="MFS"/>
    <property type="match status" value="1"/>
</dbReference>
<sequence length="438" mass="47226">MTSPHEDTLAATPASEPAVAHDDPPAAGGWRVYLNRRMLICVVLGFTSGLPLFVLISLVQAWLRSSGVDLKAIGLFALIQFPYTWKFVWSPLMDRFVPAFGIWRPGRRRGWMLVTQVLVAVAIGAMGFVSPRDAIWTVAALATLLAFFSASQDIVLDAYRRELLPDREQGLGTAIHVNAYKVAGLVPGSLGLILADHLPWQTVFLVIAVFMLPGIVMTLVIGEPTVRGAPPKTLEQAIVLPFREFVARDGWRGAMLVLGFIFLYKLGDSMATSLATSFYIDLGFTKTEIGVIAKTVGFWASLVGGLVGGVWLVRLGINRGLWIFGLFQMLSSAGFAWLAHHGPTTTGLALVIALEAGAAGLGTAAFTAYIARATDPRYTATQFALFTSLASVPRTFANAGAGFVVAQMGWFEFFVVCVVLAVPGLLMLPRVAPWGRDP</sequence>
<keyword evidence="10" id="KW-1185">Reference proteome</keyword>
<feature type="transmembrane region" description="Helical" evidence="7">
    <location>
        <begin position="292"/>
        <end position="313"/>
    </location>
</feature>
<feature type="region of interest" description="Disordered" evidence="6">
    <location>
        <begin position="1"/>
        <end position="23"/>
    </location>
</feature>
<keyword evidence="2" id="KW-0813">Transport</keyword>
<evidence type="ECO:0000256" key="4">
    <source>
        <dbReference type="ARBA" id="ARBA00022989"/>
    </source>
</evidence>
<keyword evidence="4 7" id="KW-1133">Transmembrane helix</keyword>
<dbReference type="CDD" id="cd17486">
    <property type="entry name" value="MFS_AmpG_like"/>
    <property type="match status" value="1"/>
</dbReference>
<feature type="transmembrane region" description="Helical" evidence="7">
    <location>
        <begin position="346"/>
        <end position="371"/>
    </location>
</feature>
<evidence type="ECO:0000256" key="1">
    <source>
        <dbReference type="ARBA" id="ARBA00004141"/>
    </source>
</evidence>
<dbReference type="OrthoDB" id="9787815at2"/>
<dbReference type="InterPro" id="IPR020846">
    <property type="entry name" value="MFS_dom"/>
</dbReference>
<feature type="transmembrane region" description="Helical" evidence="7">
    <location>
        <begin position="39"/>
        <end position="60"/>
    </location>
</feature>
<dbReference type="Gene3D" id="1.20.1250.20">
    <property type="entry name" value="MFS general substrate transporter like domains"/>
    <property type="match status" value="2"/>
</dbReference>
<dbReference type="RefSeq" id="WP_121082336.1">
    <property type="nucleotide sequence ID" value="NZ_RBZU01000001.1"/>
</dbReference>
<evidence type="ECO:0000313" key="10">
    <source>
        <dbReference type="Proteomes" id="UP000270342"/>
    </source>
</evidence>
<protein>
    <submittedName>
        <fullName evidence="9">MFS transporter</fullName>
    </submittedName>
</protein>
<dbReference type="Proteomes" id="UP000270342">
    <property type="component" value="Unassembled WGS sequence"/>
</dbReference>
<comment type="caution">
    <text evidence="9">The sequence shown here is derived from an EMBL/GenBank/DDBJ whole genome shotgun (WGS) entry which is preliminary data.</text>
</comment>
<dbReference type="AlphaFoldDB" id="A0A494YES9"/>
<dbReference type="PANTHER" id="PTHR12778:SF10">
    <property type="entry name" value="MAJOR FACILITATOR SUPERFAMILY DOMAIN-CONTAINING PROTEIN 3"/>
    <property type="match status" value="1"/>
</dbReference>
<evidence type="ECO:0000256" key="6">
    <source>
        <dbReference type="SAM" id="MobiDB-lite"/>
    </source>
</evidence>
<accession>A0A494YES9</accession>
<feature type="domain" description="Major facilitator superfamily (MFS) profile" evidence="8">
    <location>
        <begin position="37"/>
        <end position="436"/>
    </location>
</feature>
<feature type="transmembrane region" description="Helical" evidence="7">
    <location>
        <begin position="177"/>
        <end position="195"/>
    </location>
</feature>
<dbReference type="PANTHER" id="PTHR12778">
    <property type="entry name" value="SOLUTE CARRIER FAMILY 33 ACETYL-COA TRANSPORTER -RELATED"/>
    <property type="match status" value="1"/>
</dbReference>
<feature type="transmembrane region" description="Helical" evidence="7">
    <location>
        <begin position="72"/>
        <end position="89"/>
    </location>
</feature>
<feature type="transmembrane region" description="Helical" evidence="7">
    <location>
        <begin position="135"/>
        <end position="156"/>
    </location>
</feature>
<dbReference type="InterPro" id="IPR011701">
    <property type="entry name" value="MFS"/>
</dbReference>
<name>A0A494YES9_9BURK</name>
<reference evidence="9 10" key="1">
    <citation type="submission" date="2018-10" db="EMBL/GenBank/DDBJ databases">
        <title>Robbsia sp. DHC34, isolated from soil.</title>
        <authorList>
            <person name="Gao Z.-H."/>
            <person name="Qiu L.-H."/>
        </authorList>
    </citation>
    <scope>NUCLEOTIDE SEQUENCE [LARGE SCALE GENOMIC DNA]</scope>
    <source>
        <strain evidence="9 10">DHC34</strain>
    </source>
</reference>
<evidence type="ECO:0000256" key="5">
    <source>
        <dbReference type="ARBA" id="ARBA00023136"/>
    </source>
</evidence>
<gene>
    <name evidence="9" type="ORF">D7S86_01115</name>
</gene>
<evidence type="ECO:0000256" key="7">
    <source>
        <dbReference type="SAM" id="Phobius"/>
    </source>
</evidence>
<feature type="transmembrane region" description="Helical" evidence="7">
    <location>
        <begin position="110"/>
        <end position="129"/>
    </location>
</feature>
<feature type="transmembrane region" description="Helical" evidence="7">
    <location>
        <begin position="253"/>
        <end position="280"/>
    </location>
</feature>
<dbReference type="SUPFAM" id="SSF103473">
    <property type="entry name" value="MFS general substrate transporter"/>
    <property type="match status" value="1"/>
</dbReference>
<keyword evidence="3 7" id="KW-0812">Transmembrane</keyword>